<dbReference type="PANTHER" id="PTHR44688">
    <property type="entry name" value="DNA-BINDING TRANSCRIPTIONAL ACTIVATOR DEVR_DOSR"/>
    <property type="match status" value="1"/>
</dbReference>
<dbReference type="EMBL" id="CP134146">
    <property type="protein sequence ID" value="WNC67120.1"/>
    <property type="molecule type" value="Genomic_DNA"/>
</dbReference>
<keyword evidence="3" id="KW-0804">Transcription</keyword>
<evidence type="ECO:0000313" key="5">
    <source>
        <dbReference type="EMBL" id="WNC67120.1"/>
    </source>
</evidence>
<evidence type="ECO:0000313" key="6">
    <source>
        <dbReference type="Proteomes" id="UP001248581"/>
    </source>
</evidence>
<proteinExistence type="predicted"/>
<evidence type="ECO:0000256" key="2">
    <source>
        <dbReference type="ARBA" id="ARBA00023125"/>
    </source>
</evidence>
<dbReference type="Pfam" id="PF00196">
    <property type="entry name" value="GerE"/>
    <property type="match status" value="1"/>
</dbReference>
<organism evidence="5 6">
    <name type="scientific">Thalassotalea nanhaiensis</name>
    <dbReference type="NCBI Taxonomy" id="3065648"/>
    <lineage>
        <taxon>Bacteria</taxon>
        <taxon>Pseudomonadati</taxon>
        <taxon>Pseudomonadota</taxon>
        <taxon>Gammaproteobacteria</taxon>
        <taxon>Alteromonadales</taxon>
        <taxon>Colwelliaceae</taxon>
        <taxon>Thalassotalea</taxon>
    </lineage>
</organism>
<dbReference type="SUPFAM" id="SSF52540">
    <property type="entry name" value="P-loop containing nucleoside triphosphate hydrolases"/>
    <property type="match status" value="1"/>
</dbReference>
<dbReference type="PRINTS" id="PR00038">
    <property type="entry name" value="HTHLUXR"/>
</dbReference>
<keyword evidence="6" id="KW-1185">Reference proteome</keyword>
<gene>
    <name evidence="5" type="ORF">RI845_11350</name>
</gene>
<reference evidence="6" key="1">
    <citation type="submission" date="2023-09" db="EMBL/GenBank/DDBJ databases">
        <authorList>
            <person name="Li S."/>
            <person name="Li X."/>
            <person name="Zhang C."/>
            <person name="Zhao Z."/>
        </authorList>
    </citation>
    <scope>NUCLEOTIDE SEQUENCE [LARGE SCALE GENOMIC DNA]</scope>
    <source>
        <strain evidence="6">SQ345</strain>
    </source>
</reference>
<dbReference type="Gene3D" id="1.25.40.10">
    <property type="entry name" value="Tetratricopeptide repeat domain"/>
    <property type="match status" value="1"/>
</dbReference>
<dbReference type="InterPro" id="IPR000792">
    <property type="entry name" value="Tscrpt_reg_LuxR_C"/>
</dbReference>
<dbReference type="InterPro" id="IPR059106">
    <property type="entry name" value="WHD_MalT"/>
</dbReference>
<evidence type="ECO:0000259" key="4">
    <source>
        <dbReference type="PROSITE" id="PS50043"/>
    </source>
</evidence>
<dbReference type="CDD" id="cd06170">
    <property type="entry name" value="LuxR_C_like"/>
    <property type="match status" value="1"/>
</dbReference>
<dbReference type="InterPro" id="IPR036388">
    <property type="entry name" value="WH-like_DNA-bd_sf"/>
</dbReference>
<dbReference type="InterPro" id="IPR027417">
    <property type="entry name" value="P-loop_NTPase"/>
</dbReference>
<keyword evidence="2" id="KW-0238">DNA-binding</keyword>
<accession>A0ABY9TEG9</accession>
<dbReference type="SMART" id="SM00421">
    <property type="entry name" value="HTH_LUXR"/>
    <property type="match status" value="1"/>
</dbReference>
<dbReference type="SUPFAM" id="SSF46894">
    <property type="entry name" value="C-terminal effector domain of the bipartite response regulators"/>
    <property type="match status" value="1"/>
</dbReference>
<dbReference type="Pfam" id="PF25873">
    <property type="entry name" value="WHD_MalT"/>
    <property type="match status" value="1"/>
</dbReference>
<dbReference type="Gene3D" id="3.40.50.300">
    <property type="entry name" value="P-loop containing nucleotide triphosphate hydrolases"/>
    <property type="match status" value="1"/>
</dbReference>
<dbReference type="InterPro" id="IPR011990">
    <property type="entry name" value="TPR-like_helical_dom_sf"/>
</dbReference>
<dbReference type="RefSeq" id="WP_348386284.1">
    <property type="nucleotide sequence ID" value="NZ_CP134146.1"/>
</dbReference>
<protein>
    <submittedName>
        <fullName evidence="5">LuxR C-terminal-related transcriptional regulator</fullName>
    </submittedName>
</protein>
<sequence length="877" mass="100966">MQKYVVPIKPVKLYRRTRLIEQIDISLSGQAKFLFIKAPAGYGKSYLMIDYANHILQQSGLVVWTSLDSDDNKSEFFFSYFIDSLKAQGLVNDGLFYDENISQLSFVYQIISELQSCNKPVFLFFDDFHNIHNRVIADFFQQLIVNSSEKINVVIASRIDLPFPIAKAYVAEKVCKLKAHELAFTENEILQYFEKFNQRLLTADEVSNVFSMTGGWPAVISMHKNLSHWTTGSTNEENLAAYFLEEIFVGLSEQEKHCLLLISISDFLCEQLIDTITDSSDFSANVIKKFPVMRLHKKNLTERFEWFALQPLLKDYLYQQLSIHNRDDIKDLHQRCANWYLSNHIFLEAVDHCIKAEQYQSAVAILEEHGNTIIASGNFPRFNVLISQLPYDVLLSNIYLLVLQAWNYSLTYQHRKGELVIENLESMLNQKSEVSEREQLKLLAVKAAHAAWTDNFSNYQQRVDNAMSKRPLALPHFENSLRVVQCIGFLHSNQFEKLRETGEDAEFFARGGSLFYSTVTIKVTLAMLEFIQGNTEQCLGKCDEVTAFINSQQHDSQLAHMVNVMRGMAAYITGDLKLTKQFFDTSGSIISYIAEPSFLAWYYVTHIQLLTDLNENEQRELMIEQLLELLESRQISTSKIPLYYEAIRYYLFTANPEEANTIYESFKAENINTHTQENNHLLFNASMIDCLMLSANGDMEICIVKLTQVINDFEQSSRTLQQVRALVFLVNIYIIGKDIHNAKIALKKVISIASKKNIIQYLGRLDKVAIDLLNEWSLTELSPRRKTFMQDICKRFEGLDMRKRFELQLVEDLTAAEQKVMQLLGTGNSNQQIADQLCVSINTVKTHLKTSYAKLGVSNRIQAIQVFGQMQQTKNQW</sequence>
<name>A0ABY9TEG9_9GAMM</name>
<feature type="domain" description="HTH luxR-type" evidence="4">
    <location>
        <begin position="806"/>
        <end position="871"/>
    </location>
</feature>
<dbReference type="Gene3D" id="1.10.10.10">
    <property type="entry name" value="Winged helix-like DNA-binding domain superfamily/Winged helix DNA-binding domain"/>
    <property type="match status" value="1"/>
</dbReference>
<evidence type="ECO:0000256" key="3">
    <source>
        <dbReference type="ARBA" id="ARBA00023163"/>
    </source>
</evidence>
<dbReference type="PANTHER" id="PTHR44688:SF16">
    <property type="entry name" value="DNA-BINDING TRANSCRIPTIONAL ACTIVATOR DEVR_DOSR"/>
    <property type="match status" value="1"/>
</dbReference>
<dbReference type="InterPro" id="IPR016032">
    <property type="entry name" value="Sig_transdc_resp-reg_C-effctor"/>
</dbReference>
<dbReference type="Proteomes" id="UP001248581">
    <property type="component" value="Chromosome"/>
</dbReference>
<dbReference type="PROSITE" id="PS50043">
    <property type="entry name" value="HTH_LUXR_2"/>
    <property type="match status" value="1"/>
</dbReference>
<evidence type="ECO:0000256" key="1">
    <source>
        <dbReference type="ARBA" id="ARBA00023015"/>
    </source>
</evidence>
<keyword evidence="1" id="KW-0805">Transcription regulation</keyword>